<dbReference type="AlphaFoldDB" id="A0A9W6R7I1"/>
<feature type="transmembrane region" description="Helical" evidence="1">
    <location>
        <begin position="132"/>
        <end position="158"/>
    </location>
</feature>
<feature type="transmembrane region" description="Helical" evidence="1">
    <location>
        <begin position="55"/>
        <end position="82"/>
    </location>
</feature>
<accession>A0A9W6R7I1</accession>
<dbReference type="Proteomes" id="UP001165136">
    <property type="component" value="Unassembled WGS sequence"/>
</dbReference>
<organism evidence="2 3">
    <name type="scientific">Amycolatopsis taiwanensis</name>
    <dbReference type="NCBI Taxonomy" id="342230"/>
    <lineage>
        <taxon>Bacteria</taxon>
        <taxon>Bacillati</taxon>
        <taxon>Actinomycetota</taxon>
        <taxon>Actinomycetes</taxon>
        <taxon>Pseudonocardiales</taxon>
        <taxon>Pseudonocardiaceae</taxon>
        <taxon>Amycolatopsis</taxon>
    </lineage>
</organism>
<sequence>MSTVPYHALLTDQLADERAKKNSLEQRGIAVITTSGTLVTITLGFVALATRAQTYVLGATVVVLLVVALVGLVLAAAIGLIVNLPARLPVVDAGELTAENGDDDLETVRAEHEVLAHLLTGLRQVNRSRARILFAALLVEVTALAVMAVAVVAAMAPIMG</sequence>
<protein>
    <submittedName>
        <fullName evidence="2">Uncharacterized protein</fullName>
    </submittedName>
</protein>
<comment type="caution">
    <text evidence="2">The sequence shown here is derived from an EMBL/GenBank/DDBJ whole genome shotgun (WGS) entry which is preliminary data.</text>
</comment>
<evidence type="ECO:0000313" key="2">
    <source>
        <dbReference type="EMBL" id="GLY70698.1"/>
    </source>
</evidence>
<evidence type="ECO:0000313" key="3">
    <source>
        <dbReference type="Proteomes" id="UP001165136"/>
    </source>
</evidence>
<keyword evidence="3" id="KW-1185">Reference proteome</keyword>
<reference evidence="2" key="1">
    <citation type="submission" date="2023-03" db="EMBL/GenBank/DDBJ databases">
        <title>Amycolatopsis taiwanensis NBRC 103393.</title>
        <authorList>
            <person name="Ichikawa N."/>
            <person name="Sato H."/>
            <person name="Tonouchi N."/>
        </authorList>
    </citation>
    <scope>NUCLEOTIDE SEQUENCE</scope>
    <source>
        <strain evidence="2">NBRC 103393</strain>
    </source>
</reference>
<gene>
    <name evidence="2" type="ORF">Atai01_73170</name>
</gene>
<evidence type="ECO:0000256" key="1">
    <source>
        <dbReference type="SAM" id="Phobius"/>
    </source>
</evidence>
<keyword evidence="1" id="KW-1133">Transmembrane helix</keyword>
<keyword evidence="1" id="KW-0812">Transmembrane</keyword>
<name>A0A9W6R7I1_9PSEU</name>
<keyword evidence="1" id="KW-0472">Membrane</keyword>
<feature type="transmembrane region" description="Helical" evidence="1">
    <location>
        <begin position="28"/>
        <end position="49"/>
    </location>
</feature>
<proteinExistence type="predicted"/>
<dbReference type="RefSeq" id="WP_285489907.1">
    <property type="nucleotide sequence ID" value="NZ_BSTI01000025.1"/>
</dbReference>
<dbReference type="EMBL" id="BSTI01000025">
    <property type="protein sequence ID" value="GLY70698.1"/>
    <property type="molecule type" value="Genomic_DNA"/>
</dbReference>